<dbReference type="KEGG" id="knv:Pan216_23800"/>
<reference evidence="1 2" key="1">
    <citation type="submission" date="2019-02" db="EMBL/GenBank/DDBJ databases">
        <title>Deep-cultivation of Planctomycetes and their phenomic and genomic characterization uncovers novel biology.</title>
        <authorList>
            <person name="Wiegand S."/>
            <person name="Jogler M."/>
            <person name="Boedeker C."/>
            <person name="Pinto D."/>
            <person name="Vollmers J."/>
            <person name="Rivas-Marin E."/>
            <person name="Kohn T."/>
            <person name="Peeters S.H."/>
            <person name="Heuer A."/>
            <person name="Rast P."/>
            <person name="Oberbeckmann S."/>
            <person name="Bunk B."/>
            <person name="Jeske O."/>
            <person name="Meyerdierks A."/>
            <person name="Storesund J.E."/>
            <person name="Kallscheuer N."/>
            <person name="Luecker S."/>
            <person name="Lage O.M."/>
            <person name="Pohl T."/>
            <person name="Merkel B.J."/>
            <person name="Hornburger P."/>
            <person name="Mueller R.-W."/>
            <person name="Bruemmer F."/>
            <person name="Labrenz M."/>
            <person name="Spormann A.M."/>
            <person name="Op den Camp H."/>
            <person name="Overmann J."/>
            <person name="Amann R."/>
            <person name="Jetten M.S.M."/>
            <person name="Mascher T."/>
            <person name="Medema M.H."/>
            <person name="Devos D.P."/>
            <person name="Kaster A.-K."/>
            <person name="Ovreas L."/>
            <person name="Rohde M."/>
            <person name="Galperin M.Y."/>
            <person name="Jogler C."/>
        </authorList>
    </citation>
    <scope>NUCLEOTIDE SEQUENCE [LARGE SCALE GENOMIC DNA]</scope>
    <source>
        <strain evidence="1 2">Pan216</strain>
    </source>
</reference>
<sequence length="155" mass="17465">MPEVSFMYIEGIEGESNHKDHEGAIDVLQYDHQVSKEVDPLDCSKVRSDRHHGSVSVLKYMDKASPDLAKSLVQGATIPSIEIKWYRQPADGDTEPEHYFTIKFSDVIVTSYRPSMSNALDGGRSGHLECMEFGYREVTWTSETGGTEFTDEVRT</sequence>
<dbReference type="RefSeq" id="WP_145258101.1">
    <property type="nucleotide sequence ID" value="NZ_CP036279.1"/>
</dbReference>
<dbReference type="EMBL" id="CP036279">
    <property type="protein sequence ID" value="QDU61519.1"/>
    <property type="molecule type" value="Genomic_DNA"/>
</dbReference>
<name>A0A518B3E9_9BACT</name>
<organism evidence="1 2">
    <name type="scientific">Kolteria novifilia</name>
    <dbReference type="NCBI Taxonomy" id="2527975"/>
    <lineage>
        <taxon>Bacteria</taxon>
        <taxon>Pseudomonadati</taxon>
        <taxon>Planctomycetota</taxon>
        <taxon>Planctomycetia</taxon>
        <taxon>Kolteriales</taxon>
        <taxon>Kolteriaceae</taxon>
        <taxon>Kolteria</taxon>
    </lineage>
</organism>
<dbReference type="PANTHER" id="PTHR34319">
    <property type="entry name" value="MAJOR EXPORTED PROTEIN"/>
    <property type="match status" value="1"/>
</dbReference>
<dbReference type="InterPro" id="IPR036624">
    <property type="entry name" value="Hcp1-lik_sf"/>
</dbReference>
<dbReference type="InterPro" id="IPR052947">
    <property type="entry name" value="T6SS_Hcp1_domain"/>
</dbReference>
<dbReference type="Gene3D" id="2.30.110.20">
    <property type="entry name" value="Hcp1-like"/>
    <property type="match status" value="1"/>
</dbReference>
<dbReference type="Proteomes" id="UP000317093">
    <property type="component" value="Chromosome"/>
</dbReference>
<evidence type="ECO:0000313" key="1">
    <source>
        <dbReference type="EMBL" id="QDU61519.1"/>
    </source>
</evidence>
<dbReference type="AlphaFoldDB" id="A0A518B3E9"/>
<dbReference type="NCBIfam" id="TIGR03344">
    <property type="entry name" value="VI_effect_Hcp1"/>
    <property type="match status" value="1"/>
</dbReference>
<accession>A0A518B3E9</accession>
<proteinExistence type="predicted"/>
<gene>
    <name evidence="1" type="primary">hcpA_2</name>
    <name evidence="1" type="ORF">Pan216_23800</name>
</gene>
<protein>
    <submittedName>
        <fullName evidence="1">Major exported protein</fullName>
    </submittedName>
</protein>
<keyword evidence="2" id="KW-1185">Reference proteome</keyword>
<dbReference type="OrthoDB" id="4865570at2"/>
<dbReference type="SUPFAM" id="SSF141452">
    <property type="entry name" value="Hcp1-like"/>
    <property type="match status" value="1"/>
</dbReference>
<evidence type="ECO:0000313" key="2">
    <source>
        <dbReference type="Proteomes" id="UP000317093"/>
    </source>
</evidence>
<dbReference type="Pfam" id="PF05638">
    <property type="entry name" value="T6SS_HCP"/>
    <property type="match status" value="1"/>
</dbReference>
<dbReference type="PANTHER" id="PTHR34319:SF6">
    <property type="entry name" value="MAJOR EXPORTED PROTEIN"/>
    <property type="match status" value="1"/>
</dbReference>
<dbReference type="InterPro" id="IPR008514">
    <property type="entry name" value="T6SS_Hcp"/>
</dbReference>